<reference evidence="4" key="1">
    <citation type="submission" date="2014-04" db="EMBL/GenBank/DDBJ databases">
        <title>Whole-Genome optical mapping and complete genome sequence of Sphingobacterium deserti sp. nov., a new spaces isolated from desert in the west of China.</title>
        <authorList>
            <person name="Teng C."/>
            <person name="Zhou Z."/>
            <person name="Li X."/>
            <person name="Chen M."/>
            <person name="Lin M."/>
            <person name="Wang L."/>
            <person name="Su S."/>
            <person name="Zhang C."/>
            <person name="Zhang W."/>
        </authorList>
    </citation>
    <scope>NUCLEOTIDE SEQUENCE [LARGE SCALE GENOMIC DNA]</scope>
    <source>
        <strain evidence="4">ACCC05744</strain>
    </source>
</reference>
<accession>A0A0B8T0G0</accession>
<feature type="transmembrane region" description="Helical" evidence="1">
    <location>
        <begin position="46"/>
        <end position="67"/>
    </location>
</feature>
<dbReference type="PATRIC" id="fig|1229276.3.peg.2475"/>
<sequence length="418" mass="48783">MHDGSFFIIPFLPLRKATVLANTINFRLSASFYKICVTIRIRKHNYVFSSFIIMRYVSLFAISYITLSMPSAHAQRQEQVSQMQSTPLVYAAKKINTPIEIDGRANESAWAEAAWTSAFTDIEGEFKPSPKLLTKAKMLWDDENLYIYAKLDEPHIWGDITEPDAIIYHNNDFEVFIKPFEQQSFYYEIEVNALNTIMDLMMPKAYRLGGDALMHWDVKGLKSAVHIEGTLNDARDEDHYWAVEMAIPFRSLHTFAGKATPKVDSYWRVNFSRVQWQHELINGRYQRKKSDDKFVPEDNWVWSPIGVVNMHHPERWGYLKFVEEAQPNATPPKTDEAERLAWNIFYLQQAYYRTHHKYATTIEALPKYKDILQGATGNHKCSFIFNTAKSFYKLTVVDNEKKFSITLDNHGNYHTHYE</sequence>
<feature type="domain" description="Carbohydrate-binding" evidence="2">
    <location>
        <begin position="101"/>
        <end position="253"/>
    </location>
</feature>
<keyword evidence="1" id="KW-0472">Membrane</keyword>
<dbReference type="STRING" id="1229276.DI53_2407"/>
<dbReference type="Gene3D" id="2.60.40.1190">
    <property type="match status" value="1"/>
</dbReference>
<evidence type="ECO:0000313" key="3">
    <source>
        <dbReference type="EMBL" id="KGE13781.1"/>
    </source>
</evidence>
<keyword evidence="4" id="KW-1185">Reference proteome</keyword>
<gene>
    <name evidence="3" type="ORF">DI53_2407</name>
</gene>
<dbReference type="InterPro" id="IPR010502">
    <property type="entry name" value="Carb-bd_dom_fam9"/>
</dbReference>
<protein>
    <recommendedName>
        <fullName evidence="2">Carbohydrate-binding domain-containing protein</fullName>
    </recommendedName>
</protein>
<comment type="caution">
    <text evidence="3">The sequence shown here is derived from an EMBL/GenBank/DDBJ whole genome shotgun (WGS) entry which is preliminary data.</text>
</comment>
<dbReference type="AlphaFoldDB" id="A0A0B8T0G0"/>
<keyword evidence="1" id="KW-0812">Transmembrane</keyword>
<organism evidence="3 4">
    <name type="scientific">Sphingobacterium deserti</name>
    <dbReference type="NCBI Taxonomy" id="1229276"/>
    <lineage>
        <taxon>Bacteria</taxon>
        <taxon>Pseudomonadati</taxon>
        <taxon>Bacteroidota</taxon>
        <taxon>Sphingobacteriia</taxon>
        <taxon>Sphingobacteriales</taxon>
        <taxon>Sphingobacteriaceae</taxon>
        <taxon>Sphingobacterium</taxon>
    </lineage>
</organism>
<keyword evidence="1" id="KW-1133">Transmembrane helix</keyword>
<dbReference type="Proteomes" id="UP000031802">
    <property type="component" value="Unassembled WGS sequence"/>
</dbReference>
<dbReference type="EMBL" id="JJMU01000037">
    <property type="protein sequence ID" value="KGE13781.1"/>
    <property type="molecule type" value="Genomic_DNA"/>
</dbReference>
<dbReference type="CDD" id="cd09620">
    <property type="entry name" value="CBM9_like_3"/>
    <property type="match status" value="1"/>
</dbReference>
<dbReference type="Pfam" id="PF06452">
    <property type="entry name" value="CBM9_1"/>
    <property type="match status" value="1"/>
</dbReference>
<proteinExistence type="predicted"/>
<dbReference type="eggNOG" id="COG3509">
    <property type="taxonomic scope" value="Bacteria"/>
</dbReference>
<dbReference type="GO" id="GO:0004553">
    <property type="term" value="F:hydrolase activity, hydrolyzing O-glycosyl compounds"/>
    <property type="evidence" value="ECO:0007669"/>
    <property type="project" value="InterPro"/>
</dbReference>
<evidence type="ECO:0000259" key="2">
    <source>
        <dbReference type="Pfam" id="PF06452"/>
    </source>
</evidence>
<dbReference type="GO" id="GO:0016052">
    <property type="term" value="P:carbohydrate catabolic process"/>
    <property type="evidence" value="ECO:0007669"/>
    <property type="project" value="InterPro"/>
</dbReference>
<evidence type="ECO:0000256" key="1">
    <source>
        <dbReference type="SAM" id="Phobius"/>
    </source>
</evidence>
<dbReference type="SUPFAM" id="SSF49344">
    <property type="entry name" value="CBD9-like"/>
    <property type="match status" value="1"/>
</dbReference>
<feature type="transmembrane region" description="Helical" evidence="1">
    <location>
        <begin position="6"/>
        <end position="25"/>
    </location>
</feature>
<evidence type="ECO:0000313" key="4">
    <source>
        <dbReference type="Proteomes" id="UP000031802"/>
    </source>
</evidence>
<reference evidence="3 4" key="2">
    <citation type="journal article" date="2015" name="PLoS ONE">
        <title>Whole-Genome Optical Mapping and Finished Genome Sequence of Sphingobacterium deserti sp. nov., a New Species Isolated from the Western Desert of China.</title>
        <authorList>
            <person name="Teng C."/>
            <person name="Zhou Z."/>
            <person name="Molnar I."/>
            <person name="Li X."/>
            <person name="Tang R."/>
            <person name="Chen M."/>
            <person name="Wang L."/>
            <person name="Su S."/>
            <person name="Zhang W."/>
            <person name="Lin M."/>
        </authorList>
    </citation>
    <scope>NUCLEOTIDE SEQUENCE [LARGE SCALE GENOMIC DNA]</scope>
    <source>
        <strain evidence="4">ACCC05744</strain>
    </source>
</reference>
<dbReference type="GO" id="GO:0030246">
    <property type="term" value="F:carbohydrate binding"/>
    <property type="evidence" value="ECO:0007669"/>
    <property type="project" value="InterPro"/>
</dbReference>
<dbReference type="PANTHER" id="PTHR35532:SF5">
    <property type="entry name" value="CARBOHYDRATE-BINDING DOMAIN-CONTAINING PROTEIN"/>
    <property type="match status" value="1"/>
</dbReference>
<name>A0A0B8T0G0_9SPHI</name>
<dbReference type="PANTHER" id="PTHR35532">
    <property type="entry name" value="SIMILAR TO POLYHYDROXYALKANOATE DEPOLYMERASE"/>
    <property type="match status" value="1"/>
</dbReference>